<dbReference type="InterPro" id="IPR015378">
    <property type="entry name" value="Transposase-like_Mu_C"/>
</dbReference>
<dbReference type="Gene3D" id="3.30.420.10">
    <property type="entry name" value="Ribonuclease H-like superfamily/Ribonuclease H"/>
    <property type="match status" value="1"/>
</dbReference>
<dbReference type="GO" id="GO:0015074">
    <property type="term" value="P:DNA integration"/>
    <property type="evidence" value="ECO:0007669"/>
    <property type="project" value="InterPro"/>
</dbReference>
<dbReference type="EMBL" id="CP002194">
    <property type="protein sequence ID" value="AFD27804.1"/>
    <property type="molecule type" value="Genomic_DNA"/>
</dbReference>
<feature type="compositionally biased region" description="Basic residues" evidence="1">
    <location>
        <begin position="538"/>
        <end position="548"/>
    </location>
</feature>
<gene>
    <name evidence="3" type="primary">tniA</name>
    <name evidence="3" type="ordered locus">DGo_PC0012</name>
</gene>
<dbReference type="AlphaFoldDB" id="H8H2Q7"/>
<protein>
    <submittedName>
        <fullName evidence="3">TniA transposase</fullName>
    </submittedName>
</protein>
<dbReference type="InterPro" id="IPR036397">
    <property type="entry name" value="RNaseH_sf"/>
</dbReference>
<dbReference type="Proteomes" id="UP000007575">
    <property type="component" value="Plasmid P3"/>
</dbReference>
<dbReference type="Pfam" id="PF09039">
    <property type="entry name" value="HTH_Tnp_Mu_2"/>
    <property type="match status" value="1"/>
</dbReference>
<dbReference type="KEGG" id="dgo:DGo_PC0012"/>
<dbReference type="SUPFAM" id="SSF53098">
    <property type="entry name" value="Ribonuclease H-like"/>
    <property type="match status" value="1"/>
</dbReference>
<keyword evidence="4" id="KW-1185">Reference proteome</keyword>
<dbReference type="Gene3D" id="1.10.10.60">
    <property type="entry name" value="Homeodomain-like"/>
    <property type="match status" value="1"/>
</dbReference>
<dbReference type="PROSITE" id="PS50994">
    <property type="entry name" value="INTEGRASE"/>
    <property type="match status" value="1"/>
</dbReference>
<dbReference type="eggNOG" id="COG2801">
    <property type="taxonomic scope" value="Bacteria"/>
</dbReference>
<name>H8H2Q7_DEIGI</name>
<proteinExistence type="predicted"/>
<dbReference type="PATRIC" id="fig|745776.4.peg.3813"/>
<dbReference type="InterPro" id="IPR012337">
    <property type="entry name" value="RNaseH-like_sf"/>
</dbReference>
<sequence length="592" mass="67860">MSKAEDRLAVLEPLLRLGPRRTREDVERAAEESGVHFTTLYRWLRHYEAAESLNGLVRRPRTSKPRLHRDAEQLMDGVIERHYLVMNRPSLRSVYERLKVEFGRANATREGGAPELEVPSFSTFRRRVYALDERKRVARRYGPRAADALEPIQGHYPGATYPLAVVQVDHTPLDIILVDSIHRLPVGRAILTLVMDVFSRVVLGFSIAFDKPSAFGTGMALAHAILPKEQWISRHQEALDAALQPGASTDAGGRERPQEAAPELRWDCYGKPVKLKMDNAREFRGKTLERALMAHGIDREFRPVTKPHYGAHVERLLGTLAREIHTLPGTTFSNVRERGDYDSEGEAVMTIEVFETWLTAYIVGVYHRRVHDALGMTPLDAWEEGLLEGTEQHPATGLPDRIQGDAAQRLRMDLLPYFEATVQPYGIRHMGVTYYSPILRSRVREPQPGRRRESRKFQVSYDPRDISKVYFLDPELDRYYEVHARQPNFPSMSIWELRATRKYAQQHAMRMENERDIIAAFRAMTRLVEVEQAATKQARARVERKRQHSRGEKPQGAVPAKPPSERRPALNIFDSLEDIQPFDEIEVVPKKP</sequence>
<evidence type="ECO:0000259" key="2">
    <source>
        <dbReference type="PROSITE" id="PS50994"/>
    </source>
</evidence>
<dbReference type="GO" id="GO:0003676">
    <property type="term" value="F:nucleic acid binding"/>
    <property type="evidence" value="ECO:0007669"/>
    <property type="project" value="InterPro"/>
</dbReference>
<accession>H8H2Q7</accession>
<dbReference type="InterPro" id="IPR015126">
    <property type="entry name" value="Mu_I-gamma"/>
</dbReference>
<evidence type="ECO:0000256" key="1">
    <source>
        <dbReference type="SAM" id="MobiDB-lite"/>
    </source>
</evidence>
<feature type="domain" description="Integrase catalytic" evidence="2">
    <location>
        <begin position="168"/>
        <end position="386"/>
    </location>
</feature>
<keyword evidence="3" id="KW-0614">Plasmid</keyword>
<dbReference type="Pfam" id="PF09299">
    <property type="entry name" value="Mu-transpos_C"/>
    <property type="match status" value="1"/>
</dbReference>
<dbReference type="InterPro" id="IPR001584">
    <property type="entry name" value="Integrase_cat-core"/>
</dbReference>
<evidence type="ECO:0000313" key="3">
    <source>
        <dbReference type="EMBL" id="AFD27804.1"/>
    </source>
</evidence>
<geneLocation type="plasmid" evidence="3 4">
    <name>P3</name>
</geneLocation>
<evidence type="ECO:0000313" key="4">
    <source>
        <dbReference type="Proteomes" id="UP000007575"/>
    </source>
</evidence>
<feature type="region of interest" description="Disordered" evidence="1">
    <location>
        <begin position="538"/>
        <end position="571"/>
    </location>
</feature>
<organism evidence="3 4">
    <name type="scientific">Deinococcus gobiensis (strain DSM 21396 / JCM 16679 / CGMCC 1.7299 / I-0)</name>
    <dbReference type="NCBI Taxonomy" id="745776"/>
    <lineage>
        <taxon>Bacteria</taxon>
        <taxon>Thermotogati</taxon>
        <taxon>Deinococcota</taxon>
        <taxon>Deinococci</taxon>
        <taxon>Deinococcales</taxon>
        <taxon>Deinococcaceae</taxon>
        <taxon>Deinococcus</taxon>
    </lineage>
</organism>
<dbReference type="HOGENOM" id="CLU_017991_4_0_0"/>
<reference evidence="3 4" key="1">
    <citation type="journal article" date="2012" name="PLoS ONE">
        <title>Genome sequence and transcriptome analysis of the radioresistant bacterium Deinococcus gobiensis: insights into the extreme environmental adaptations.</title>
        <authorList>
            <person name="Yuan M."/>
            <person name="Chen M."/>
            <person name="Zhang W."/>
            <person name="Lu W."/>
            <person name="Wang J."/>
            <person name="Yang M."/>
            <person name="Zhao P."/>
            <person name="Tang R."/>
            <person name="Li X."/>
            <person name="Hao Y."/>
            <person name="Zhou Z."/>
            <person name="Zhan Y."/>
            <person name="Yu H."/>
            <person name="Teng C."/>
            <person name="Yan Y."/>
            <person name="Ping S."/>
            <person name="Wang Y."/>
            <person name="Lin M."/>
        </authorList>
    </citation>
    <scope>NUCLEOTIDE SEQUENCE [LARGE SCALE GENOMIC DNA]</scope>
    <source>
        <strain evidence="4">DSM 21396 / JCM 16679 / CGMCC 1.7299 / I-0</strain>
        <plasmid evidence="3">P3</plasmid>
    </source>
</reference>